<reference evidence="1 2" key="1">
    <citation type="journal article" date="2018" name="Genet. Mol. Biol.">
        <title>The genome sequence of Dyella jiangningensis FCAV SCS01 from a lignocellulose-decomposing microbial consortium metagenome reveals potential for biotechnological applications.</title>
        <authorList>
            <person name="Desiderato J.G."/>
            <person name="Alvarenga D.O."/>
            <person name="Constancio M.T.L."/>
            <person name="Alves L.M.C."/>
            <person name="Varani A.M."/>
        </authorList>
    </citation>
    <scope>NUCLEOTIDE SEQUENCE [LARGE SCALE GENOMIC DNA]</scope>
    <source>
        <strain evidence="1 2">FCAV SCS01</strain>
    </source>
</reference>
<organism evidence="1 2">
    <name type="scientific">Dyella jiangningensis</name>
    <dbReference type="NCBI Taxonomy" id="1379159"/>
    <lineage>
        <taxon>Bacteria</taxon>
        <taxon>Pseudomonadati</taxon>
        <taxon>Pseudomonadota</taxon>
        <taxon>Gammaproteobacteria</taxon>
        <taxon>Lysobacterales</taxon>
        <taxon>Rhodanobacteraceae</taxon>
        <taxon>Dyella</taxon>
    </lineage>
</organism>
<dbReference type="AlphaFoldDB" id="A0A328P4M7"/>
<gene>
    <name evidence="1" type="ORF">CA260_11320</name>
</gene>
<proteinExistence type="predicted"/>
<comment type="caution">
    <text evidence="1">The sequence shown here is derived from an EMBL/GenBank/DDBJ whole genome shotgun (WGS) entry which is preliminary data.</text>
</comment>
<name>A0A328P4M7_9GAMM</name>
<dbReference type="Proteomes" id="UP000248926">
    <property type="component" value="Unassembled WGS sequence"/>
</dbReference>
<evidence type="ECO:0000313" key="1">
    <source>
        <dbReference type="EMBL" id="RAO76273.1"/>
    </source>
</evidence>
<sequence>MHAYEAPIPWFDNALSLASRIAGQPWLLLSTYLQSRLQDTQYSAIMARCYYFTVNRSEMIWAAECIFTALHETSMRDIAEHARTRPIIRKSMRCISR</sequence>
<protein>
    <submittedName>
        <fullName evidence="1">Uncharacterized protein</fullName>
    </submittedName>
</protein>
<accession>A0A328P4M7</accession>
<dbReference type="EMBL" id="NFZS01000002">
    <property type="protein sequence ID" value="RAO76273.1"/>
    <property type="molecule type" value="Genomic_DNA"/>
</dbReference>
<keyword evidence="2" id="KW-1185">Reference proteome</keyword>
<evidence type="ECO:0000313" key="2">
    <source>
        <dbReference type="Proteomes" id="UP000248926"/>
    </source>
</evidence>